<dbReference type="OrthoDB" id="5869674at2759"/>
<accession>A0A0C2FI01</accession>
<organism evidence="1 2">
    <name type="scientific">Ancylostoma duodenale</name>
    <dbReference type="NCBI Taxonomy" id="51022"/>
    <lineage>
        <taxon>Eukaryota</taxon>
        <taxon>Metazoa</taxon>
        <taxon>Ecdysozoa</taxon>
        <taxon>Nematoda</taxon>
        <taxon>Chromadorea</taxon>
        <taxon>Rhabditida</taxon>
        <taxon>Rhabditina</taxon>
        <taxon>Rhabditomorpha</taxon>
        <taxon>Strongyloidea</taxon>
        <taxon>Ancylostomatidae</taxon>
        <taxon>Ancylostomatinae</taxon>
        <taxon>Ancylostoma</taxon>
    </lineage>
</organism>
<evidence type="ECO:0000313" key="2">
    <source>
        <dbReference type="Proteomes" id="UP000054047"/>
    </source>
</evidence>
<protein>
    <submittedName>
        <fullName evidence="1">Uncharacterized protein</fullName>
    </submittedName>
</protein>
<name>A0A0C2FI01_9BILA</name>
<dbReference type="EMBL" id="KN776744">
    <property type="protein sequence ID" value="KIH44586.1"/>
    <property type="molecule type" value="Genomic_DNA"/>
</dbReference>
<gene>
    <name evidence="1" type="ORF">ANCDUO_25388</name>
</gene>
<proteinExistence type="predicted"/>
<evidence type="ECO:0000313" key="1">
    <source>
        <dbReference type="EMBL" id="KIH44586.1"/>
    </source>
</evidence>
<reference evidence="1 2" key="1">
    <citation type="submission" date="2013-12" db="EMBL/GenBank/DDBJ databases">
        <title>Draft genome of the parsitic nematode Ancylostoma duodenale.</title>
        <authorList>
            <person name="Mitreva M."/>
        </authorList>
    </citation>
    <scope>NUCLEOTIDE SEQUENCE [LARGE SCALE GENOMIC DNA]</scope>
    <source>
        <strain evidence="1 2">Zhejiang</strain>
    </source>
</reference>
<dbReference type="Proteomes" id="UP000054047">
    <property type="component" value="Unassembled WGS sequence"/>
</dbReference>
<keyword evidence="2" id="KW-1185">Reference proteome</keyword>
<dbReference type="AlphaFoldDB" id="A0A0C2FI01"/>
<sequence>MNETVLNDRECALAHSRAKILKCRGFFEWTSEHLFGFYRNMIIIVNCVLVSTLLIHEGVVQGEIVSVCIHF</sequence>